<evidence type="ECO:0000256" key="2">
    <source>
        <dbReference type="SAM" id="MobiDB-lite"/>
    </source>
</evidence>
<keyword evidence="4" id="KW-1185">Reference proteome</keyword>
<proteinExistence type="predicted"/>
<protein>
    <recommendedName>
        <fullName evidence="5">Cuticle protein</fullName>
    </recommendedName>
</protein>
<dbReference type="InterPro" id="IPR000618">
    <property type="entry name" value="Insect_cuticle"/>
</dbReference>
<sequence length="399" mass="41324">MVALAVAASTRGTLAKPGFEPHSPVVHAVDGGGPFHTIVEGLSRPHLVEPQGTPVGISIVPLHHAGYSQPHGVGPVTVHVTQVGVHQAPVIGVSAAPAGAVRNGPLALHASHVLLNAISSPGMVLHGAPVLAGAAYEPAVKSAPVEAVLPVKPVNEEELVPQPYSFGYEISDGHGNKQVRHEVSDGHNRKRGSYGFVDAHGVYRQVRYVADHNGFRATIDTNEPGVAAGYSAAAVFKVGQRQTRPVVHHRPIPPPPHRVPVVVQNALPKRLVQKPVGVSAAFHGAVPVAPAGVPVGVVAPGGDPALQALQVVQGLHGKALTALPVSSVQYTPGLEHSGGVDFIPSAPRLTAASTAGSSLIDPRRSHVTYVEAPQEHPFANLRTHPPVFHEGGPGAHKQH</sequence>
<keyword evidence="1" id="KW-0193">Cuticle</keyword>
<feature type="region of interest" description="Disordered" evidence="2">
    <location>
        <begin position="379"/>
        <end position="399"/>
    </location>
</feature>
<dbReference type="Proteomes" id="UP000821837">
    <property type="component" value="Chromosome 3"/>
</dbReference>
<evidence type="ECO:0000256" key="1">
    <source>
        <dbReference type="PROSITE-ProRule" id="PRU00497"/>
    </source>
</evidence>
<accession>A0A9D4Q004</accession>
<dbReference type="EMBL" id="JABSTV010001249">
    <property type="protein sequence ID" value="KAH7962018.1"/>
    <property type="molecule type" value="Genomic_DNA"/>
</dbReference>
<evidence type="ECO:0000313" key="3">
    <source>
        <dbReference type="EMBL" id="KAH7962018.1"/>
    </source>
</evidence>
<evidence type="ECO:0008006" key="5">
    <source>
        <dbReference type="Google" id="ProtNLM"/>
    </source>
</evidence>
<comment type="caution">
    <text evidence="3">The sequence shown here is derived from an EMBL/GenBank/DDBJ whole genome shotgun (WGS) entry which is preliminary data.</text>
</comment>
<dbReference type="InterPro" id="IPR050468">
    <property type="entry name" value="Cuticle_Struct_Prot"/>
</dbReference>
<dbReference type="PRINTS" id="PR00947">
    <property type="entry name" value="CUTICLE"/>
</dbReference>
<dbReference type="Pfam" id="PF00379">
    <property type="entry name" value="Chitin_bind_4"/>
    <property type="match status" value="1"/>
</dbReference>
<reference evidence="3" key="2">
    <citation type="submission" date="2021-09" db="EMBL/GenBank/DDBJ databases">
        <authorList>
            <person name="Jia N."/>
            <person name="Wang J."/>
            <person name="Shi W."/>
            <person name="Du L."/>
            <person name="Sun Y."/>
            <person name="Zhan W."/>
            <person name="Jiang J."/>
            <person name="Wang Q."/>
            <person name="Zhang B."/>
            <person name="Ji P."/>
            <person name="Sakyi L.B."/>
            <person name="Cui X."/>
            <person name="Yuan T."/>
            <person name="Jiang B."/>
            <person name="Yang W."/>
            <person name="Lam T.T.-Y."/>
            <person name="Chang Q."/>
            <person name="Ding S."/>
            <person name="Wang X."/>
            <person name="Zhu J."/>
            <person name="Ruan X."/>
            <person name="Zhao L."/>
            <person name="Wei J."/>
            <person name="Que T."/>
            <person name="Du C."/>
            <person name="Cheng J."/>
            <person name="Dai P."/>
            <person name="Han X."/>
            <person name="Huang E."/>
            <person name="Gao Y."/>
            <person name="Liu J."/>
            <person name="Shao H."/>
            <person name="Ye R."/>
            <person name="Li L."/>
            <person name="Wei W."/>
            <person name="Wang X."/>
            <person name="Wang C."/>
            <person name="Huo Q."/>
            <person name="Li W."/>
            <person name="Guo W."/>
            <person name="Chen H."/>
            <person name="Chen S."/>
            <person name="Zhou L."/>
            <person name="Zhou L."/>
            <person name="Ni X."/>
            <person name="Tian J."/>
            <person name="Zhou Y."/>
            <person name="Sheng Y."/>
            <person name="Liu T."/>
            <person name="Pan Y."/>
            <person name="Xia L."/>
            <person name="Li J."/>
            <person name="Zhao F."/>
            <person name="Cao W."/>
        </authorList>
    </citation>
    <scope>NUCLEOTIDE SEQUENCE</scope>
    <source>
        <strain evidence="3">Rsan-2018</strain>
        <tissue evidence="3">Larvae</tissue>
    </source>
</reference>
<dbReference type="AlphaFoldDB" id="A0A9D4Q004"/>
<dbReference type="VEuPathDB" id="VectorBase:RSAN_027939"/>
<dbReference type="GO" id="GO:0062129">
    <property type="term" value="C:chitin-based extracellular matrix"/>
    <property type="evidence" value="ECO:0007669"/>
    <property type="project" value="TreeGrafter"/>
</dbReference>
<evidence type="ECO:0000313" key="4">
    <source>
        <dbReference type="Proteomes" id="UP000821837"/>
    </source>
</evidence>
<name>A0A9D4Q004_RHISA</name>
<dbReference type="GO" id="GO:0008010">
    <property type="term" value="F:structural constituent of chitin-based larval cuticle"/>
    <property type="evidence" value="ECO:0007669"/>
    <property type="project" value="TreeGrafter"/>
</dbReference>
<dbReference type="PANTHER" id="PTHR10380">
    <property type="entry name" value="CUTICLE PROTEIN"/>
    <property type="match status" value="1"/>
</dbReference>
<organism evidence="3 4">
    <name type="scientific">Rhipicephalus sanguineus</name>
    <name type="common">Brown dog tick</name>
    <name type="synonym">Ixodes sanguineus</name>
    <dbReference type="NCBI Taxonomy" id="34632"/>
    <lineage>
        <taxon>Eukaryota</taxon>
        <taxon>Metazoa</taxon>
        <taxon>Ecdysozoa</taxon>
        <taxon>Arthropoda</taxon>
        <taxon>Chelicerata</taxon>
        <taxon>Arachnida</taxon>
        <taxon>Acari</taxon>
        <taxon>Parasitiformes</taxon>
        <taxon>Ixodida</taxon>
        <taxon>Ixodoidea</taxon>
        <taxon>Ixodidae</taxon>
        <taxon>Rhipicephalinae</taxon>
        <taxon>Rhipicephalus</taxon>
        <taxon>Rhipicephalus</taxon>
    </lineage>
</organism>
<gene>
    <name evidence="3" type="ORF">HPB52_013988</name>
</gene>
<reference evidence="3" key="1">
    <citation type="journal article" date="2020" name="Cell">
        <title>Large-Scale Comparative Analyses of Tick Genomes Elucidate Their Genetic Diversity and Vector Capacities.</title>
        <authorList>
            <consortium name="Tick Genome and Microbiome Consortium (TIGMIC)"/>
            <person name="Jia N."/>
            <person name="Wang J."/>
            <person name="Shi W."/>
            <person name="Du L."/>
            <person name="Sun Y."/>
            <person name="Zhan W."/>
            <person name="Jiang J.F."/>
            <person name="Wang Q."/>
            <person name="Zhang B."/>
            <person name="Ji P."/>
            <person name="Bell-Sakyi L."/>
            <person name="Cui X.M."/>
            <person name="Yuan T.T."/>
            <person name="Jiang B.G."/>
            <person name="Yang W.F."/>
            <person name="Lam T.T."/>
            <person name="Chang Q.C."/>
            <person name="Ding S.J."/>
            <person name="Wang X.J."/>
            <person name="Zhu J.G."/>
            <person name="Ruan X.D."/>
            <person name="Zhao L."/>
            <person name="Wei J.T."/>
            <person name="Ye R.Z."/>
            <person name="Que T.C."/>
            <person name="Du C.H."/>
            <person name="Zhou Y.H."/>
            <person name="Cheng J.X."/>
            <person name="Dai P.F."/>
            <person name="Guo W.B."/>
            <person name="Han X.H."/>
            <person name="Huang E.J."/>
            <person name="Li L.F."/>
            <person name="Wei W."/>
            <person name="Gao Y.C."/>
            <person name="Liu J.Z."/>
            <person name="Shao H.Z."/>
            <person name="Wang X."/>
            <person name="Wang C.C."/>
            <person name="Yang T.C."/>
            <person name="Huo Q.B."/>
            <person name="Li W."/>
            <person name="Chen H.Y."/>
            <person name="Chen S.E."/>
            <person name="Zhou L.G."/>
            <person name="Ni X.B."/>
            <person name="Tian J.H."/>
            <person name="Sheng Y."/>
            <person name="Liu T."/>
            <person name="Pan Y.S."/>
            <person name="Xia L.Y."/>
            <person name="Li J."/>
            <person name="Zhao F."/>
            <person name="Cao W.C."/>
        </authorList>
    </citation>
    <scope>NUCLEOTIDE SEQUENCE</scope>
    <source>
        <strain evidence="3">Rsan-2018</strain>
    </source>
</reference>
<dbReference type="OrthoDB" id="6515429at2759"/>
<dbReference type="PROSITE" id="PS51155">
    <property type="entry name" value="CHIT_BIND_RR_2"/>
    <property type="match status" value="1"/>
</dbReference>